<dbReference type="Proteomes" id="UP000799428">
    <property type="component" value="Unassembled WGS sequence"/>
</dbReference>
<organism evidence="1 2">
    <name type="scientific">Pleomassaria siparia CBS 279.74</name>
    <dbReference type="NCBI Taxonomy" id="1314801"/>
    <lineage>
        <taxon>Eukaryota</taxon>
        <taxon>Fungi</taxon>
        <taxon>Dikarya</taxon>
        <taxon>Ascomycota</taxon>
        <taxon>Pezizomycotina</taxon>
        <taxon>Dothideomycetes</taxon>
        <taxon>Pleosporomycetidae</taxon>
        <taxon>Pleosporales</taxon>
        <taxon>Pleomassariaceae</taxon>
        <taxon>Pleomassaria</taxon>
    </lineage>
</organism>
<name>A0A6G1KQ20_9PLEO</name>
<sequence>MPPSVCIGDQVAWLVYLSVGNLDARIYHQAMAKIFKCAIMADYAEQVLITGVKDGQHCVVCKLHKGIVKHSLDWLSLLIRDIYGKSSKNLLTTGRYKLDDNYRNVLHYPGLKIFNHTAYSRISQWTGNEQKAIIRQAVPYLKAICDFVILAYYYSYDEDTLSYLLDALKRIDTYKHELRKY</sequence>
<accession>A0A6G1KQ20</accession>
<keyword evidence="2" id="KW-1185">Reference proteome</keyword>
<gene>
    <name evidence="1" type="ORF">K504DRAFT_445483</name>
</gene>
<evidence type="ECO:0000313" key="1">
    <source>
        <dbReference type="EMBL" id="KAF2714491.1"/>
    </source>
</evidence>
<protein>
    <submittedName>
        <fullName evidence="1">Uncharacterized protein</fullName>
    </submittedName>
</protein>
<proteinExistence type="predicted"/>
<dbReference type="EMBL" id="MU005764">
    <property type="protein sequence ID" value="KAF2714491.1"/>
    <property type="molecule type" value="Genomic_DNA"/>
</dbReference>
<dbReference type="AlphaFoldDB" id="A0A6G1KQ20"/>
<dbReference type="OrthoDB" id="3799695at2759"/>
<reference evidence="1" key="1">
    <citation type="journal article" date="2020" name="Stud. Mycol.">
        <title>101 Dothideomycetes genomes: a test case for predicting lifestyles and emergence of pathogens.</title>
        <authorList>
            <person name="Haridas S."/>
            <person name="Albert R."/>
            <person name="Binder M."/>
            <person name="Bloem J."/>
            <person name="Labutti K."/>
            <person name="Salamov A."/>
            <person name="Andreopoulos B."/>
            <person name="Baker S."/>
            <person name="Barry K."/>
            <person name="Bills G."/>
            <person name="Bluhm B."/>
            <person name="Cannon C."/>
            <person name="Castanera R."/>
            <person name="Culley D."/>
            <person name="Daum C."/>
            <person name="Ezra D."/>
            <person name="Gonzalez J."/>
            <person name="Henrissat B."/>
            <person name="Kuo A."/>
            <person name="Liang C."/>
            <person name="Lipzen A."/>
            <person name="Lutzoni F."/>
            <person name="Magnuson J."/>
            <person name="Mondo S."/>
            <person name="Nolan M."/>
            <person name="Ohm R."/>
            <person name="Pangilinan J."/>
            <person name="Park H.-J."/>
            <person name="Ramirez L."/>
            <person name="Alfaro M."/>
            <person name="Sun H."/>
            <person name="Tritt A."/>
            <person name="Yoshinaga Y."/>
            <person name="Zwiers L.-H."/>
            <person name="Turgeon B."/>
            <person name="Goodwin S."/>
            <person name="Spatafora J."/>
            <person name="Crous P."/>
            <person name="Grigoriev I."/>
        </authorList>
    </citation>
    <scope>NUCLEOTIDE SEQUENCE</scope>
    <source>
        <strain evidence="1">CBS 279.74</strain>
    </source>
</reference>
<evidence type="ECO:0000313" key="2">
    <source>
        <dbReference type="Proteomes" id="UP000799428"/>
    </source>
</evidence>